<accession>A0A6M5UJ26</accession>
<sequence>MTTNTPLDAEQVMAANLQRSMRRTAAYLRAIADKIDQAAVDADPATLPSSRRYSSLAADAQHAVAWGVANASLERLTKEAAEADEARLAKQATS</sequence>
<organism evidence="1 2">
    <name type="scientific">Cellulosimicrobium protaetiae</name>
    <dbReference type="NCBI Taxonomy" id="2587808"/>
    <lineage>
        <taxon>Bacteria</taxon>
        <taxon>Bacillati</taxon>
        <taxon>Actinomycetota</taxon>
        <taxon>Actinomycetes</taxon>
        <taxon>Micrococcales</taxon>
        <taxon>Promicromonosporaceae</taxon>
        <taxon>Cellulosimicrobium</taxon>
    </lineage>
</organism>
<evidence type="ECO:0000313" key="1">
    <source>
        <dbReference type="EMBL" id="QJW38707.1"/>
    </source>
</evidence>
<proteinExistence type="predicted"/>
<name>A0A6M5UJ26_9MICO</name>
<dbReference type="EMBL" id="CP052758">
    <property type="protein sequence ID" value="QJW38707.1"/>
    <property type="molecule type" value="Genomic_DNA"/>
</dbReference>
<keyword evidence="2" id="KW-1185">Reference proteome</keyword>
<dbReference type="KEGG" id="cprt:FIC82_020170"/>
<dbReference type="Proteomes" id="UP000451354">
    <property type="component" value="Plasmid pCPRO01"/>
</dbReference>
<keyword evidence="1" id="KW-0614">Plasmid</keyword>
<protein>
    <submittedName>
        <fullName evidence="1">Uncharacterized protein</fullName>
    </submittedName>
</protein>
<evidence type="ECO:0000313" key="2">
    <source>
        <dbReference type="Proteomes" id="UP000451354"/>
    </source>
</evidence>
<gene>
    <name evidence="1" type="ORF">FIC82_020170</name>
</gene>
<reference evidence="2" key="1">
    <citation type="journal article" date="2022" name="Int. J. Syst. Evol. Microbiol.">
        <title>Cellulosimicrobium protaetiae sp. nov., isolated from the gut of the larva of Protaetia brevitarsis seulensis.</title>
        <authorList>
            <person name="Le Han H."/>
            <person name="Nguyen T.T.H."/>
            <person name="Li Z."/>
            <person name="Shin N.R."/>
            <person name="Kim S.G."/>
        </authorList>
    </citation>
    <scope>NUCLEOTIDE SEQUENCE [LARGE SCALE GENOMIC DNA]</scope>
    <source>
        <strain evidence="2">BI34</strain>
    </source>
</reference>
<dbReference type="AlphaFoldDB" id="A0A6M5UJ26"/>
<dbReference type="RefSeq" id="WP_154800652.1">
    <property type="nucleotide sequence ID" value="NZ_CP052758.1"/>
</dbReference>
<geneLocation type="plasmid" evidence="1 2">
    <name>pCPRO01</name>
</geneLocation>